<evidence type="ECO:0000313" key="2">
    <source>
        <dbReference type="EMBL" id="KAF2531625.1"/>
    </source>
</evidence>
<dbReference type="AlphaFoldDB" id="A0A8S9FDC8"/>
<gene>
    <name evidence="2" type="ORF">F2Q70_00029140</name>
</gene>
<evidence type="ECO:0000256" key="1">
    <source>
        <dbReference type="SAM" id="MobiDB-lite"/>
    </source>
</evidence>
<sequence>MARSGDGDLAMTESRSDDLQNQLHESDSQIDELAKQSLELHEPGHMTRSHLGDHDVLELHLISSRSGFKTDHFKLDEFSAYSLQSLASASQKLHDLKKNVKKRGHVSTRQVLAESIAPRRCHNALVYTTGGHVFGGSSRQASFHLVVYSASAAASARARSRLISEFDLRRRYTRVLEDLGAIETRQASHALISCNEFASSLSEHAVFMSARCAIKCEKQTDNLGRACYDRGNVVRGSIRNAQFICIYSGYYQLLHQASFCVNQSLATLDACFFTPKITIVEPKTSGCHHHVLMLRRTSLSYELDGSGTSGTRQNVSQRHHSLTSIQANNLLGIHDLNTRLQRSTSSLYELVGLTVGGGFTSSLKAR</sequence>
<accession>A0A8S9FDC8</accession>
<feature type="compositionally biased region" description="Basic and acidic residues" evidence="1">
    <location>
        <begin position="14"/>
        <end position="26"/>
    </location>
</feature>
<name>A0A8S9FDC8_BRACR</name>
<proteinExistence type="predicted"/>
<reference evidence="2" key="1">
    <citation type="submission" date="2019-12" db="EMBL/GenBank/DDBJ databases">
        <title>Genome sequencing and annotation of Brassica cretica.</title>
        <authorList>
            <person name="Studholme D.J."/>
            <person name="Sarris P.F."/>
        </authorList>
    </citation>
    <scope>NUCLEOTIDE SEQUENCE</scope>
    <source>
        <strain evidence="2">PFS-102/07</strain>
        <tissue evidence="2">Leaf</tissue>
    </source>
</reference>
<organism evidence="2">
    <name type="scientific">Brassica cretica</name>
    <name type="common">Mustard</name>
    <dbReference type="NCBI Taxonomy" id="69181"/>
    <lineage>
        <taxon>Eukaryota</taxon>
        <taxon>Viridiplantae</taxon>
        <taxon>Streptophyta</taxon>
        <taxon>Embryophyta</taxon>
        <taxon>Tracheophyta</taxon>
        <taxon>Spermatophyta</taxon>
        <taxon>Magnoliopsida</taxon>
        <taxon>eudicotyledons</taxon>
        <taxon>Gunneridae</taxon>
        <taxon>Pentapetalae</taxon>
        <taxon>rosids</taxon>
        <taxon>malvids</taxon>
        <taxon>Brassicales</taxon>
        <taxon>Brassicaceae</taxon>
        <taxon>Brassiceae</taxon>
        <taxon>Brassica</taxon>
    </lineage>
</organism>
<comment type="caution">
    <text evidence="2">The sequence shown here is derived from an EMBL/GenBank/DDBJ whole genome shotgun (WGS) entry which is preliminary data.</text>
</comment>
<feature type="region of interest" description="Disordered" evidence="1">
    <location>
        <begin position="1"/>
        <end position="26"/>
    </location>
</feature>
<protein>
    <submittedName>
        <fullName evidence="2">Uncharacterized protein</fullName>
    </submittedName>
</protein>
<dbReference type="EMBL" id="QGKY02002305">
    <property type="protein sequence ID" value="KAF2531625.1"/>
    <property type="molecule type" value="Genomic_DNA"/>
</dbReference>